<dbReference type="InterPro" id="IPR004185">
    <property type="entry name" value="Glyco_hydro_13_lg-like_dom"/>
</dbReference>
<dbReference type="InterPro" id="IPR006047">
    <property type="entry name" value="GH13_cat_dom"/>
</dbReference>
<keyword evidence="1 4" id="KW-0378">Hydrolase</keyword>
<keyword evidence="2 4" id="KW-0326">Glycosidase</keyword>
<feature type="domain" description="Glycosyl hydrolase family 13 catalytic" evidence="3">
    <location>
        <begin position="129"/>
        <end position="537"/>
    </location>
</feature>
<gene>
    <name evidence="4" type="ORF">FM101_09790</name>
</gene>
<dbReference type="GO" id="GO:0004558">
    <property type="term" value="F:alpha-1,4-glucosidase activity"/>
    <property type="evidence" value="ECO:0007669"/>
    <property type="project" value="UniProtKB-EC"/>
</dbReference>
<dbReference type="EMBL" id="FUHW01000034">
    <property type="protein sequence ID" value="SJM66350.1"/>
    <property type="molecule type" value="Genomic_DNA"/>
</dbReference>
<dbReference type="SUPFAM" id="SSF51445">
    <property type="entry name" value="(Trans)glycosidases"/>
    <property type="match status" value="1"/>
</dbReference>
<evidence type="ECO:0000256" key="2">
    <source>
        <dbReference type="ARBA" id="ARBA00023295"/>
    </source>
</evidence>
<dbReference type="SUPFAM" id="SSF81296">
    <property type="entry name" value="E set domains"/>
    <property type="match status" value="1"/>
</dbReference>
<accession>A0A1R4GDU0</accession>
<dbReference type="Pfam" id="PF00128">
    <property type="entry name" value="Alpha-amylase"/>
    <property type="match status" value="1"/>
</dbReference>
<dbReference type="SMART" id="SM00642">
    <property type="entry name" value="Aamy"/>
    <property type="match status" value="1"/>
</dbReference>
<dbReference type="InterPro" id="IPR017853">
    <property type="entry name" value="GH"/>
</dbReference>
<dbReference type="Proteomes" id="UP000195913">
    <property type="component" value="Unassembled WGS sequence"/>
</dbReference>
<evidence type="ECO:0000313" key="4">
    <source>
        <dbReference type="EMBL" id="SJM66350.1"/>
    </source>
</evidence>
<evidence type="ECO:0000259" key="3">
    <source>
        <dbReference type="SMART" id="SM00642"/>
    </source>
</evidence>
<dbReference type="AlphaFoldDB" id="A0A1R4GDU0"/>
<dbReference type="PANTHER" id="PTHR10357:SF210">
    <property type="entry name" value="MALTODEXTRIN GLUCOSIDASE"/>
    <property type="match status" value="1"/>
</dbReference>
<reference evidence="4 5" key="1">
    <citation type="submission" date="2017-02" db="EMBL/GenBank/DDBJ databases">
        <authorList>
            <person name="Peterson S.W."/>
        </authorList>
    </citation>
    <scope>NUCLEOTIDE SEQUENCE [LARGE SCALE GENOMIC DNA]</scope>
    <source>
        <strain evidence="4 5">B Ar 00.02</strain>
    </source>
</reference>
<organism evidence="4 5">
    <name type="scientific">Arthrobacter rhombi</name>
    <dbReference type="NCBI Taxonomy" id="71253"/>
    <lineage>
        <taxon>Bacteria</taxon>
        <taxon>Bacillati</taxon>
        <taxon>Actinomycetota</taxon>
        <taxon>Actinomycetes</taxon>
        <taxon>Micrococcales</taxon>
        <taxon>Micrococcaceae</taxon>
        <taxon>Arthrobacter</taxon>
    </lineage>
</organism>
<dbReference type="CDD" id="cd02857">
    <property type="entry name" value="E_set_CDase_PDE_N"/>
    <property type="match status" value="1"/>
</dbReference>
<protein>
    <submittedName>
        <fullName evidence="4">Maltodextrin glucosidase</fullName>
        <ecNumber evidence="4">3.2.1.20</ecNumber>
    </submittedName>
</protein>
<dbReference type="GO" id="GO:0005975">
    <property type="term" value="P:carbohydrate metabolic process"/>
    <property type="evidence" value="ECO:0007669"/>
    <property type="project" value="InterPro"/>
</dbReference>
<dbReference type="InterPro" id="IPR014756">
    <property type="entry name" value="Ig_E-set"/>
</dbReference>
<name>A0A1R4GDU0_9MICC</name>
<dbReference type="CDD" id="cd11338">
    <property type="entry name" value="AmyAc_CMD"/>
    <property type="match status" value="1"/>
</dbReference>
<sequence length="635" mass="70376">MIPAPHHDGSALYVDRQDPALGQDVAVRLRVPAEQPAPGGVWLRSVRDAEPHYDEATRLGEAEGWVWWQAVLTVVNPVQKYRWVMRTGTGSLWVNARGTSQRDTPDAQDFRICAGAAIPEWIHRSVMYQVFPDRFARSASAADRELPSWAVPADWDTSEVIGRGPDTPYQYYGGDLAGIGEHLDHLEAIGATVLYLTPMFPARSNHRYDASDFAGVDPLLGGDEALIRLVADAHARGLRVVGDLTTNHSGDAHEWFRAAYRNPEAPESDFYYFSKDNTEYLAWLGVDSLPKFNWRSQGLRERFILDDDSMVARWLQPPFSMDGWRIDVGNMTGRAGADDFNHEIAALIRQRMHDINPEALLVAESTSDAAPDFQGDTWQGAMTYTNFTRPLWQWLARPRTWQDDGAAVMPQGNVTSQPWPDFYGLPQRGPDSTGAEEFLDTHLDFAAAFPWRVRLANLNAIDTHDTARAASAILPGAQPLAVALQFTLPGVPMVFMGDEFGLEGFNGEKSRTPMPWDDPRRIPADLRGLYASLSALRRERPALTSGGLRWLHAEGGTLAFIREDHHEAVLVVLFRDAARGLRLEGLNPEANPVPLWSHGTVTCEVDEDSGVVLGAQALCAAAFTLPGTTLPAERR</sequence>
<keyword evidence="5" id="KW-1185">Reference proteome</keyword>
<dbReference type="Gene3D" id="3.20.20.80">
    <property type="entry name" value="Glycosidases"/>
    <property type="match status" value="1"/>
</dbReference>
<evidence type="ECO:0000256" key="1">
    <source>
        <dbReference type="ARBA" id="ARBA00022801"/>
    </source>
</evidence>
<dbReference type="RefSeq" id="WP_086998967.1">
    <property type="nucleotide sequence ID" value="NZ_FUHW01000034.1"/>
</dbReference>
<proteinExistence type="predicted"/>
<evidence type="ECO:0000313" key="5">
    <source>
        <dbReference type="Proteomes" id="UP000195913"/>
    </source>
</evidence>
<dbReference type="PANTHER" id="PTHR10357">
    <property type="entry name" value="ALPHA-AMYLASE FAMILY MEMBER"/>
    <property type="match status" value="1"/>
</dbReference>
<dbReference type="EC" id="3.2.1.20" evidence="4"/>